<dbReference type="SMART" id="SM00387">
    <property type="entry name" value="HATPase_c"/>
    <property type="match status" value="1"/>
</dbReference>
<organism evidence="2 3">
    <name type="scientific">Brevibacillus brevis</name>
    <name type="common">Bacillus brevis</name>
    <dbReference type="NCBI Taxonomy" id="1393"/>
    <lineage>
        <taxon>Bacteria</taxon>
        <taxon>Bacillati</taxon>
        <taxon>Bacillota</taxon>
        <taxon>Bacilli</taxon>
        <taxon>Bacillales</taxon>
        <taxon>Paenibacillaceae</taxon>
        <taxon>Brevibacillus</taxon>
    </lineage>
</organism>
<dbReference type="Proteomes" id="UP001256827">
    <property type="component" value="Chromosome"/>
</dbReference>
<evidence type="ECO:0000313" key="3">
    <source>
        <dbReference type="Proteomes" id="UP001256827"/>
    </source>
</evidence>
<protein>
    <submittedName>
        <fullName evidence="2">PocR ligand-binding domain-containing protein</fullName>
    </submittedName>
</protein>
<feature type="domain" description="Histidine kinase/HSP90-like ATPase" evidence="1">
    <location>
        <begin position="295"/>
        <end position="409"/>
    </location>
</feature>
<keyword evidence="3" id="KW-1185">Reference proteome</keyword>
<dbReference type="InterPro" id="IPR010559">
    <property type="entry name" value="Sig_transdc_His_kin_internal"/>
</dbReference>
<dbReference type="EMBL" id="CP134050">
    <property type="protein sequence ID" value="WNC13946.1"/>
    <property type="molecule type" value="Genomic_DNA"/>
</dbReference>
<dbReference type="SUPFAM" id="SSF55874">
    <property type="entry name" value="ATPase domain of HSP90 chaperone/DNA topoisomerase II/histidine kinase"/>
    <property type="match status" value="1"/>
</dbReference>
<dbReference type="InterPro" id="IPR003594">
    <property type="entry name" value="HATPase_dom"/>
</dbReference>
<dbReference type="Pfam" id="PF02518">
    <property type="entry name" value="HATPase_c"/>
    <property type="match status" value="1"/>
</dbReference>
<dbReference type="InterPro" id="IPR018771">
    <property type="entry name" value="PocR_dom"/>
</dbReference>
<reference evidence="2 3" key="1">
    <citation type="submission" date="2023-09" db="EMBL/GenBank/DDBJ databases">
        <title>Complete Genome and Methylome dissection of Bacillus brevis NEB573 original source of BbsI restriction endonuclease.</title>
        <authorList>
            <person name="Fomenkov A."/>
            <person name="Roberts R.D."/>
        </authorList>
    </citation>
    <scope>NUCLEOTIDE SEQUENCE [LARGE SCALE GENOMIC DNA]</scope>
    <source>
        <strain evidence="2 3">NEB573</strain>
    </source>
</reference>
<gene>
    <name evidence="2" type="ORF">RGB73_25200</name>
</gene>
<dbReference type="Pfam" id="PF06580">
    <property type="entry name" value="His_kinase"/>
    <property type="match status" value="1"/>
</dbReference>
<proteinExistence type="predicted"/>
<dbReference type="Gene3D" id="3.30.565.10">
    <property type="entry name" value="Histidine kinase-like ATPase, C-terminal domain"/>
    <property type="match status" value="1"/>
</dbReference>
<evidence type="ECO:0000313" key="2">
    <source>
        <dbReference type="EMBL" id="WNC13946.1"/>
    </source>
</evidence>
<dbReference type="Pfam" id="PF10114">
    <property type="entry name" value="PocR"/>
    <property type="match status" value="1"/>
</dbReference>
<accession>A0ABY9T1T1</accession>
<dbReference type="RefSeq" id="WP_310765712.1">
    <property type="nucleotide sequence ID" value="NZ_CP134050.1"/>
</dbReference>
<sequence>MNRLTLRSIVNVEALQDIQNRFADATGFAVVVADEQGVPVTNPSNFTQFCSYIREASEEGLRLCMLSDDRVGKMAASEGKPVIHRCHSGLVDLAAPIILNGQYLGAVLCGQVLIEEADREQLDQIRAYTRSLALDQEQLDQYFRQIEFTNEKRVQAAAEMLFVVANYVVKMGASHIAQQELHEKNQRLIEEHRHRAQLEKALKETQLRVLQSQINPHFLFNTLNTIARLAYLEKAENTQEVTYSLAKILRYSLRNVEQLVTLKEELEHVRNYLNIQQSRFRERIFYEEEIAFDSEQIKLPILCIHTLIENAIVHGFEPQAGKMNLLLRGYRERDRFILEVVDNGCGMSAERLSTIFAENDCPRSDHAGIGLKNVHKRLQHTFGEGCGITAIESKPGEGTMVRMTITGWEGEPSELLDRR</sequence>
<evidence type="ECO:0000259" key="1">
    <source>
        <dbReference type="SMART" id="SM00387"/>
    </source>
</evidence>
<name>A0ABY9T1T1_BREBE</name>
<dbReference type="InterPro" id="IPR050640">
    <property type="entry name" value="Bact_2-comp_sensor_kinase"/>
</dbReference>
<dbReference type="InterPro" id="IPR036890">
    <property type="entry name" value="HATPase_C_sf"/>
</dbReference>
<dbReference type="PANTHER" id="PTHR34220">
    <property type="entry name" value="SENSOR HISTIDINE KINASE YPDA"/>
    <property type="match status" value="1"/>
</dbReference>
<dbReference type="PANTHER" id="PTHR34220:SF7">
    <property type="entry name" value="SENSOR HISTIDINE KINASE YPDA"/>
    <property type="match status" value="1"/>
</dbReference>